<dbReference type="InterPro" id="IPR016181">
    <property type="entry name" value="Acyl_CoA_acyltransferase"/>
</dbReference>
<dbReference type="EMBL" id="SSWH01000015">
    <property type="protein sequence ID" value="THJ64925.1"/>
    <property type="molecule type" value="Genomic_DNA"/>
</dbReference>
<keyword evidence="3" id="KW-1185">Reference proteome</keyword>
<accession>A0A4S5E0S0</accession>
<dbReference type="Gene3D" id="3.40.630.30">
    <property type="match status" value="1"/>
</dbReference>
<sequence length="315" mass="33979">MTSLPSVTDLARWSLAAQHAATRSWSDDEDRLSRFAEDHEIDLQLATDLDLAVKRATLAPGHDADELLNRWVSILPDLSALLSIRFEGGEATKPFVDASALSRPVAESDLDALRAAAVDAFGSFGARYLRIWSAAGPDAFTGTHRDKRFLAAPLRELREAGPTSVPSELSLAPTRDLTHWDDAAAAYAAVDADHPEHTAQAALQDKDDLKESIDAGTLFDVLVDDAWAGWVAGTTDTSSSLGLSCYEVQELILAPGYRGRGYGQHLITLLARELPEPDRVLIGTIHADNRGAIQSALRAGRHDVGGWFQLPLPSA</sequence>
<comment type="caution">
    <text evidence="2">The sequence shown here is derived from an EMBL/GenBank/DDBJ whole genome shotgun (WGS) entry which is preliminary data.</text>
</comment>
<dbReference type="AlphaFoldDB" id="A0A4S5E0S0"/>
<dbReference type="OrthoDB" id="3825006at2"/>
<dbReference type="Pfam" id="PF00583">
    <property type="entry name" value="Acetyltransf_1"/>
    <property type="match status" value="1"/>
</dbReference>
<evidence type="ECO:0000313" key="3">
    <source>
        <dbReference type="Proteomes" id="UP000305233"/>
    </source>
</evidence>
<reference evidence="2 3" key="1">
    <citation type="submission" date="2019-04" db="EMBL/GenBank/DDBJ databases">
        <authorList>
            <person name="Liu Q."/>
            <person name="Xin Y.-H."/>
        </authorList>
    </citation>
    <scope>NUCLEOTIDE SEQUENCE [LARGE SCALE GENOMIC DNA]</scope>
    <source>
        <strain evidence="2 3">AM23</strain>
    </source>
</reference>
<evidence type="ECO:0000313" key="2">
    <source>
        <dbReference type="EMBL" id="THJ64925.1"/>
    </source>
</evidence>
<feature type="domain" description="N-acetyltransferase" evidence="1">
    <location>
        <begin position="172"/>
        <end position="315"/>
    </location>
</feature>
<keyword evidence="2" id="KW-0808">Transferase</keyword>
<dbReference type="RefSeq" id="WP_136455612.1">
    <property type="nucleotide sequence ID" value="NZ_SSWH01000015.1"/>
</dbReference>
<name>A0A4S5E0S0_9MICC</name>
<dbReference type="InterPro" id="IPR000182">
    <property type="entry name" value="GNAT_dom"/>
</dbReference>
<protein>
    <submittedName>
        <fullName evidence="2">GNAT family N-acetyltransferase</fullName>
    </submittedName>
</protein>
<dbReference type="Proteomes" id="UP000305233">
    <property type="component" value="Unassembled WGS sequence"/>
</dbReference>
<dbReference type="GO" id="GO:0016747">
    <property type="term" value="F:acyltransferase activity, transferring groups other than amino-acyl groups"/>
    <property type="evidence" value="ECO:0007669"/>
    <property type="project" value="InterPro"/>
</dbReference>
<gene>
    <name evidence="2" type="ORF">E8P82_13690</name>
</gene>
<organism evidence="2 3">
    <name type="scientific">Arthrobacter echini</name>
    <dbReference type="NCBI Taxonomy" id="1529066"/>
    <lineage>
        <taxon>Bacteria</taxon>
        <taxon>Bacillati</taxon>
        <taxon>Actinomycetota</taxon>
        <taxon>Actinomycetes</taxon>
        <taxon>Micrococcales</taxon>
        <taxon>Micrococcaceae</taxon>
        <taxon>Arthrobacter</taxon>
    </lineage>
</organism>
<proteinExistence type="predicted"/>
<dbReference type="SUPFAM" id="SSF55729">
    <property type="entry name" value="Acyl-CoA N-acyltransferases (Nat)"/>
    <property type="match status" value="1"/>
</dbReference>
<dbReference type="PROSITE" id="PS51186">
    <property type="entry name" value="GNAT"/>
    <property type="match status" value="1"/>
</dbReference>
<evidence type="ECO:0000259" key="1">
    <source>
        <dbReference type="PROSITE" id="PS51186"/>
    </source>
</evidence>